<dbReference type="AlphaFoldDB" id="A0A8S1FDG5"/>
<sequence length="725" mass="79835">MASWADIQRLASDLQRVQLSQSSKKLSEANCVEVISKLIGNKLVDVVFTRDGHSYVTKKHLETEVKNECLANGGRVPLTEIAVSLNIDYDHIERTVRNVVAEDKDYTLSNAELFSTEYVHQLRNELRELLDEQGNQTTVSLCKHWNLSNELLKSLLIDQLPADFQGVVDGDTIYTNLFLDSRKMILRAILSAVTKITPISNIQKRVGLTTKRFWVAFDELVAAGEVPGHIVGSRTSPACVYTPNMYEMLVKECVLHSLRQNEFIPISALKKLGIDGKGGLEQVIGKQAASKLFVLNSMYVIPEILETCVSLLQEEVKRSGICEVKATLSFLNIPFDDSDEDIIGENAAMDAHFAEGYLFMNSILTDALKSISDKIEAKAHEEVDRLEKEKKQGGKPVKVVEDDDWGDKKGGKGKKGKGKGSGTASKAVNSQSASGAPVILSEEELEKWLTESKSVPDEIIQVVVEKLSQEATQALRKRVSEIAISQLTASAASTKKNLVAMAEKIRGIYDNFCTFETATTSFSDPLGSDLRLYLLKSLGLEIANAIFTYCTEVDDVQSLKEKQRDEKIESLPSNLREPIKNLYASLKTSDASNLDAFHDALYDCSVPSATSLALKRADRTTKANVGARIISELREQLESHSDAATTLLVSILYILAKNGKPTSASGKFVAPLIAQIKELVSEDTFELLSSCQKGVVTCIKNKDDDVSREMLNDDIAKLKSTVLSL</sequence>
<name>A0A8S1FDG5_9PELO</name>
<evidence type="ECO:0000256" key="3">
    <source>
        <dbReference type="ARBA" id="ARBA00014160"/>
    </source>
</evidence>
<comment type="function">
    <text evidence="1">E3 UFM1-protein ligase that mediates ufmylation of target proteins.</text>
</comment>
<dbReference type="Pfam" id="PF25041">
    <property type="entry name" value="UFL1_C"/>
    <property type="match status" value="1"/>
</dbReference>
<dbReference type="Proteomes" id="UP000494206">
    <property type="component" value="Unassembled WGS sequence"/>
</dbReference>
<dbReference type="GO" id="GO:0005789">
    <property type="term" value="C:endoplasmic reticulum membrane"/>
    <property type="evidence" value="ECO:0007669"/>
    <property type="project" value="TreeGrafter"/>
</dbReference>
<feature type="domain" description="E3 UFM1-protein ligase 1-like N-terminal" evidence="8">
    <location>
        <begin position="6"/>
        <end position="275"/>
    </location>
</feature>
<evidence type="ECO:0000259" key="10">
    <source>
        <dbReference type="Pfam" id="PF25041"/>
    </source>
</evidence>
<proteinExistence type="inferred from homology"/>
<evidence type="ECO:0000256" key="5">
    <source>
        <dbReference type="ARBA" id="ARBA00022786"/>
    </source>
</evidence>
<feature type="compositionally biased region" description="Polar residues" evidence="7">
    <location>
        <begin position="422"/>
        <end position="434"/>
    </location>
</feature>
<evidence type="ECO:0000256" key="6">
    <source>
        <dbReference type="ARBA" id="ARBA00030452"/>
    </source>
</evidence>
<evidence type="ECO:0000256" key="2">
    <source>
        <dbReference type="ARBA" id="ARBA00010789"/>
    </source>
</evidence>
<dbReference type="PANTHER" id="PTHR31057">
    <property type="entry name" value="E3 UFM1-PROTEIN LIGASE 1"/>
    <property type="match status" value="1"/>
</dbReference>
<evidence type="ECO:0000259" key="9">
    <source>
        <dbReference type="Pfam" id="PF23659"/>
    </source>
</evidence>
<keyword evidence="5" id="KW-0833">Ubl conjugation pathway</keyword>
<gene>
    <name evidence="11" type="ORF">CBOVIS_LOCUS11398</name>
</gene>
<reference evidence="11 12" key="1">
    <citation type="submission" date="2020-04" db="EMBL/GenBank/DDBJ databases">
        <authorList>
            <person name="Laetsch R D."/>
            <person name="Stevens L."/>
            <person name="Kumar S."/>
            <person name="Blaxter L. M."/>
        </authorList>
    </citation>
    <scope>NUCLEOTIDE SEQUENCE [LARGE SCALE GENOMIC DNA]</scope>
</reference>
<evidence type="ECO:0000313" key="12">
    <source>
        <dbReference type="Proteomes" id="UP000494206"/>
    </source>
</evidence>
<keyword evidence="4" id="KW-0808">Transferase</keyword>
<accession>A0A8S1FDG5</accession>
<dbReference type="GO" id="GO:0034976">
    <property type="term" value="P:response to endoplasmic reticulum stress"/>
    <property type="evidence" value="ECO:0007669"/>
    <property type="project" value="TreeGrafter"/>
</dbReference>
<feature type="region of interest" description="Disordered" evidence="7">
    <location>
        <begin position="384"/>
        <end position="435"/>
    </location>
</feature>
<dbReference type="PANTHER" id="PTHR31057:SF0">
    <property type="entry name" value="E3 UFM1-PROTEIN LIGASE 1"/>
    <property type="match status" value="1"/>
</dbReference>
<feature type="domain" description="E3 UFM1-protein ligase 1-like" evidence="9">
    <location>
        <begin position="500"/>
        <end position="616"/>
    </location>
</feature>
<dbReference type="InterPro" id="IPR056580">
    <property type="entry name" value="Ufl1_dom"/>
</dbReference>
<protein>
    <recommendedName>
        <fullName evidence="3">E3 UFM1-protein ligase 1 homolog</fullName>
    </recommendedName>
    <alternativeName>
        <fullName evidence="6">E3 UFM1-protein transferase 1 homolog</fullName>
    </alternativeName>
</protein>
<feature type="domain" description="E3 UFM1-protein ligase-like C-terminal" evidence="10">
    <location>
        <begin position="632"/>
        <end position="711"/>
    </location>
</feature>
<dbReference type="GO" id="GO:0032434">
    <property type="term" value="P:regulation of proteasomal ubiquitin-dependent protein catabolic process"/>
    <property type="evidence" value="ECO:0007669"/>
    <property type="project" value="TreeGrafter"/>
</dbReference>
<organism evidence="11 12">
    <name type="scientific">Caenorhabditis bovis</name>
    <dbReference type="NCBI Taxonomy" id="2654633"/>
    <lineage>
        <taxon>Eukaryota</taxon>
        <taxon>Metazoa</taxon>
        <taxon>Ecdysozoa</taxon>
        <taxon>Nematoda</taxon>
        <taxon>Chromadorea</taxon>
        <taxon>Rhabditida</taxon>
        <taxon>Rhabditina</taxon>
        <taxon>Rhabditomorpha</taxon>
        <taxon>Rhabditoidea</taxon>
        <taxon>Rhabditidae</taxon>
        <taxon>Peloderinae</taxon>
        <taxon>Caenorhabditis</taxon>
    </lineage>
</organism>
<evidence type="ECO:0000256" key="7">
    <source>
        <dbReference type="SAM" id="MobiDB-lite"/>
    </source>
</evidence>
<dbReference type="InterPro" id="IPR056761">
    <property type="entry name" value="Ufl1-like_C"/>
</dbReference>
<comment type="similarity">
    <text evidence="2">Belongs to the UFL1 family.</text>
</comment>
<dbReference type="GO" id="GO:0061666">
    <property type="term" value="F:UFM1 ligase activity"/>
    <property type="evidence" value="ECO:0007669"/>
    <property type="project" value="InterPro"/>
</dbReference>
<dbReference type="GO" id="GO:1990592">
    <property type="term" value="P:protein K69-linked ufmylation"/>
    <property type="evidence" value="ECO:0007669"/>
    <property type="project" value="TreeGrafter"/>
</dbReference>
<dbReference type="OrthoDB" id="10258297at2759"/>
<dbReference type="InterPro" id="IPR018611">
    <property type="entry name" value="Ufl1"/>
</dbReference>
<dbReference type="InterPro" id="IPR056579">
    <property type="entry name" value="Ufl1_N"/>
</dbReference>
<evidence type="ECO:0000256" key="1">
    <source>
        <dbReference type="ARBA" id="ARBA00003950"/>
    </source>
</evidence>
<comment type="caution">
    <text evidence="11">The sequence shown here is derived from an EMBL/GenBank/DDBJ whole genome shotgun (WGS) entry which is preliminary data.</text>
</comment>
<dbReference type="EMBL" id="CADEPM010000009">
    <property type="protein sequence ID" value="CAB3409785.1"/>
    <property type="molecule type" value="Genomic_DNA"/>
</dbReference>
<dbReference type="Pfam" id="PF23659">
    <property type="entry name" value="UFL1"/>
    <property type="match status" value="1"/>
</dbReference>
<keyword evidence="12" id="KW-1185">Reference proteome</keyword>
<evidence type="ECO:0000256" key="4">
    <source>
        <dbReference type="ARBA" id="ARBA00022679"/>
    </source>
</evidence>
<dbReference type="Pfam" id="PF09743">
    <property type="entry name" value="E3_UFM1_ligase"/>
    <property type="match status" value="1"/>
</dbReference>
<evidence type="ECO:0000313" key="11">
    <source>
        <dbReference type="EMBL" id="CAB3409785.1"/>
    </source>
</evidence>
<evidence type="ECO:0000259" key="8">
    <source>
        <dbReference type="Pfam" id="PF09743"/>
    </source>
</evidence>